<gene>
    <name evidence="14" type="primary">nagA</name>
    <name evidence="14" type="ORF">EKG37_10100</name>
</gene>
<dbReference type="GO" id="GO:0008448">
    <property type="term" value="F:N-acetylglucosamine-6-phosphate deacetylase activity"/>
    <property type="evidence" value="ECO:0007669"/>
    <property type="project" value="UniProtKB-EC"/>
</dbReference>
<accession>A0A431W8L9</accession>
<comment type="similarity">
    <text evidence="1 9">Belongs to the metallo-dependent hydrolases superfamily. NagA family.</text>
</comment>
<feature type="binding site" evidence="12">
    <location>
        <position position="133"/>
    </location>
    <ligand>
        <name>Zn(2+)</name>
        <dbReference type="ChEBI" id="CHEBI:29105"/>
    </ligand>
</feature>
<comment type="pathway">
    <text evidence="8">Amino-sugar metabolism; N-acetylneuraminate degradation; D-fructose 6-phosphate from N-acetylneuraminate: step 4/5.</text>
</comment>
<keyword evidence="15" id="KW-1185">Reference proteome</keyword>
<evidence type="ECO:0000256" key="5">
    <source>
        <dbReference type="ARBA" id="ARBA00022801"/>
    </source>
</evidence>
<evidence type="ECO:0000256" key="11">
    <source>
        <dbReference type="PIRSR" id="PIRSR038994-2"/>
    </source>
</evidence>
<dbReference type="EC" id="3.5.1.25" evidence="2"/>
<evidence type="ECO:0000313" key="14">
    <source>
        <dbReference type="EMBL" id="RTR31853.1"/>
    </source>
</evidence>
<feature type="binding site" evidence="11">
    <location>
        <position position="231"/>
    </location>
    <ligand>
        <name>substrate</name>
    </ligand>
</feature>
<dbReference type="SUPFAM" id="SSF51338">
    <property type="entry name" value="Composite domain of metallo-dependent hydrolases"/>
    <property type="match status" value="1"/>
</dbReference>
<dbReference type="GO" id="GO:0006046">
    <property type="term" value="P:N-acetylglucosamine catabolic process"/>
    <property type="evidence" value="ECO:0007669"/>
    <property type="project" value="TreeGrafter"/>
</dbReference>
<dbReference type="EMBL" id="RXNT01000007">
    <property type="protein sequence ID" value="RTR31853.1"/>
    <property type="molecule type" value="Genomic_DNA"/>
</dbReference>
<evidence type="ECO:0000256" key="10">
    <source>
        <dbReference type="PIRSR" id="PIRSR038994-1"/>
    </source>
</evidence>
<dbReference type="SUPFAM" id="SSF51556">
    <property type="entry name" value="Metallo-dependent hydrolases"/>
    <property type="match status" value="1"/>
</dbReference>
<feature type="active site" description="Proton donor/acceptor" evidence="10">
    <location>
        <position position="278"/>
    </location>
</feature>
<feature type="binding site" evidence="11">
    <location>
        <begin position="311"/>
        <end position="313"/>
    </location>
    <ligand>
        <name>substrate</name>
    </ligand>
</feature>
<dbReference type="AlphaFoldDB" id="A0A431W8L9"/>
<proteinExistence type="inferred from homology"/>
<dbReference type="InterPro" id="IPR003764">
    <property type="entry name" value="GlcNAc_6-P_deAcase"/>
</dbReference>
<dbReference type="InterPro" id="IPR011059">
    <property type="entry name" value="Metal-dep_hydrolase_composite"/>
</dbReference>
<dbReference type="FunFam" id="3.20.20.140:FF:000004">
    <property type="entry name" value="N-acetylglucosamine-6-phosphate deacetylase"/>
    <property type="match status" value="1"/>
</dbReference>
<feature type="binding site" evidence="11">
    <location>
        <position position="144"/>
    </location>
    <ligand>
        <name>substrate</name>
    </ligand>
</feature>
<evidence type="ECO:0000256" key="4">
    <source>
        <dbReference type="ARBA" id="ARBA00022723"/>
    </source>
</evidence>
<feature type="binding site" evidence="11">
    <location>
        <begin position="223"/>
        <end position="224"/>
    </location>
    <ligand>
        <name>substrate</name>
    </ligand>
</feature>
<dbReference type="Gene3D" id="2.30.40.10">
    <property type="entry name" value="Urease, subunit C, domain 1"/>
    <property type="match status" value="1"/>
</dbReference>
<dbReference type="CDD" id="cd00854">
    <property type="entry name" value="NagA"/>
    <property type="match status" value="1"/>
</dbReference>
<feature type="binding site" evidence="12">
    <location>
        <position position="199"/>
    </location>
    <ligand>
        <name>Zn(2+)</name>
        <dbReference type="ChEBI" id="CHEBI:29105"/>
    </ligand>
</feature>
<dbReference type="GO" id="GO:0046872">
    <property type="term" value="F:metal ion binding"/>
    <property type="evidence" value="ECO:0007669"/>
    <property type="project" value="UniProtKB-KW"/>
</dbReference>
<evidence type="ECO:0000256" key="3">
    <source>
        <dbReference type="ARBA" id="ARBA00018029"/>
    </source>
</evidence>
<keyword evidence="5 9" id="KW-0378">Hydrolase</keyword>
<dbReference type="Pfam" id="PF01979">
    <property type="entry name" value="Amidohydro_1"/>
    <property type="match status" value="1"/>
</dbReference>
<evidence type="ECO:0000313" key="15">
    <source>
        <dbReference type="Proteomes" id="UP000271374"/>
    </source>
</evidence>
<feature type="binding site" evidence="11">
    <location>
        <position position="255"/>
    </location>
    <ligand>
        <name>substrate</name>
    </ligand>
</feature>
<feature type="domain" description="Amidohydrolase-related" evidence="13">
    <location>
        <begin position="56"/>
        <end position="382"/>
    </location>
</feature>
<dbReference type="PANTHER" id="PTHR11113:SF14">
    <property type="entry name" value="N-ACETYLGLUCOSAMINE-6-PHOSPHATE DEACETYLASE"/>
    <property type="match status" value="1"/>
</dbReference>
<dbReference type="RefSeq" id="WP_126408583.1">
    <property type="nucleotide sequence ID" value="NZ_RXNT01000007.1"/>
</dbReference>
<keyword evidence="4 12" id="KW-0479">Metal-binding</keyword>
<keyword evidence="6 9" id="KW-0119">Carbohydrate metabolism</keyword>
<dbReference type="Proteomes" id="UP000271374">
    <property type="component" value="Unassembled WGS sequence"/>
</dbReference>
<evidence type="ECO:0000256" key="6">
    <source>
        <dbReference type="ARBA" id="ARBA00023277"/>
    </source>
</evidence>
<evidence type="ECO:0000256" key="8">
    <source>
        <dbReference type="ARBA" id="ARBA00060590"/>
    </source>
</evidence>
<evidence type="ECO:0000259" key="13">
    <source>
        <dbReference type="Pfam" id="PF01979"/>
    </source>
</evidence>
<name>A0A431W8L9_9BACI</name>
<protein>
    <recommendedName>
        <fullName evidence="3">N-acetylglucosamine-6-phosphate deacetylase</fullName>
        <ecNumber evidence="2">3.5.1.25</ecNumber>
    </recommendedName>
</protein>
<dbReference type="PIRSF" id="PIRSF038994">
    <property type="entry name" value="NagA"/>
    <property type="match status" value="1"/>
</dbReference>
<comment type="cofactor">
    <cofactor evidence="12">
        <name>a divalent metal cation</name>
        <dbReference type="ChEBI" id="CHEBI:60240"/>
    </cofactor>
    <text evidence="12">Binds 1 divalent metal cation per subunit.</text>
</comment>
<sequence length="387" mass="41763">MKSILIKNVKIFTEKEVINQGSLLIENGTISQVTSTSLETEQLENRIIIDGTNLNLIPGFIDGHIHGAYGADVMDATEAALDTMATNLPSEGTTSFLPTTITQAPENVEKALINVKNYQNKAGQAEIIGIHLEGPFVNKKRAGAQPQQYIVHPNLDLFDKWQSLSGNLIKTITIAPEHDEDGQFISSLQKSGVNVSAGHTDTNFSGMKKAVSEGVRQVTHLCNAMSGIHHRDIGVVGAAFQLEELRAEVICDGIHVSPEMLQLAYNNIGSERLIMITDSMRAKGLEPGDYELGGQPVKVSNGRAVLEDGTLAGSILKMNEGAQQMLQLDGVSIAEIIEMASVNPAKQIGIFDRKGSISIGKDADLLLVDDQFNIQYTICRGAIAYKG</sequence>
<dbReference type="NCBIfam" id="TIGR00221">
    <property type="entry name" value="nagA"/>
    <property type="match status" value="1"/>
</dbReference>
<organism evidence="14 15">
    <name type="scientific">Bacillus yapensis</name>
    <dbReference type="NCBI Taxonomy" id="2492960"/>
    <lineage>
        <taxon>Bacteria</taxon>
        <taxon>Bacillati</taxon>
        <taxon>Bacillota</taxon>
        <taxon>Bacilli</taxon>
        <taxon>Bacillales</taxon>
        <taxon>Bacillaceae</taxon>
        <taxon>Bacillus</taxon>
    </lineage>
</organism>
<evidence type="ECO:0000256" key="12">
    <source>
        <dbReference type="PIRSR" id="PIRSR038994-3"/>
    </source>
</evidence>
<dbReference type="Gene3D" id="3.20.20.140">
    <property type="entry name" value="Metal-dependent hydrolases"/>
    <property type="match status" value="1"/>
</dbReference>
<dbReference type="OrthoDB" id="9776488at2"/>
<comment type="caution">
    <text evidence="14">The sequence shown here is derived from an EMBL/GenBank/DDBJ whole genome shotgun (WGS) entry which is preliminary data.</text>
</comment>
<dbReference type="InterPro" id="IPR032466">
    <property type="entry name" value="Metal_Hydrolase"/>
</dbReference>
<comment type="catalytic activity">
    <reaction evidence="7">
        <text>N-acetyl-D-glucosamine 6-phosphate + H2O = D-glucosamine 6-phosphate + acetate</text>
        <dbReference type="Rhea" id="RHEA:22936"/>
        <dbReference type="ChEBI" id="CHEBI:15377"/>
        <dbReference type="ChEBI" id="CHEBI:30089"/>
        <dbReference type="ChEBI" id="CHEBI:57513"/>
        <dbReference type="ChEBI" id="CHEBI:58725"/>
        <dbReference type="EC" id="3.5.1.25"/>
    </reaction>
</comment>
<feature type="binding site" evidence="12">
    <location>
        <position position="220"/>
    </location>
    <ligand>
        <name>Zn(2+)</name>
        <dbReference type="ChEBI" id="CHEBI:29105"/>
    </ligand>
</feature>
<evidence type="ECO:0000256" key="1">
    <source>
        <dbReference type="ARBA" id="ARBA00010716"/>
    </source>
</evidence>
<reference evidence="14 15" key="1">
    <citation type="submission" date="2018-12" db="EMBL/GenBank/DDBJ databases">
        <title>Bacillus yapensis draft genome sequence.</title>
        <authorList>
            <person name="Yu L."/>
            <person name="Xu X."/>
            <person name="Tang X."/>
        </authorList>
    </citation>
    <scope>NUCLEOTIDE SEQUENCE [LARGE SCALE GENOMIC DNA]</scope>
    <source>
        <strain evidence="14 15">XXST-01</strain>
    </source>
</reference>
<dbReference type="PANTHER" id="PTHR11113">
    <property type="entry name" value="N-ACETYLGLUCOSAMINE-6-PHOSPHATE DEACETYLASE"/>
    <property type="match status" value="1"/>
</dbReference>
<evidence type="ECO:0000256" key="9">
    <source>
        <dbReference type="PIRNR" id="PIRNR038994"/>
    </source>
</evidence>
<evidence type="ECO:0000256" key="2">
    <source>
        <dbReference type="ARBA" id="ARBA00011899"/>
    </source>
</evidence>
<dbReference type="InterPro" id="IPR006680">
    <property type="entry name" value="Amidohydro-rel"/>
</dbReference>
<evidence type="ECO:0000256" key="7">
    <source>
        <dbReference type="ARBA" id="ARBA00047647"/>
    </source>
</evidence>